<protein>
    <submittedName>
        <fullName evidence="1">Uncharacterized protein</fullName>
    </submittedName>
</protein>
<organism evidence="1 2">
    <name type="scientific">Marinomonas pontica</name>
    <dbReference type="NCBI Taxonomy" id="264739"/>
    <lineage>
        <taxon>Bacteria</taxon>
        <taxon>Pseudomonadati</taxon>
        <taxon>Pseudomonadota</taxon>
        <taxon>Gammaproteobacteria</taxon>
        <taxon>Oceanospirillales</taxon>
        <taxon>Oceanospirillaceae</taxon>
        <taxon>Marinomonas</taxon>
    </lineage>
</organism>
<proteinExistence type="predicted"/>
<name>A0ABM8FAK1_9GAMM</name>
<accession>A0ABM8FAK1</accession>
<reference evidence="1 2" key="1">
    <citation type="submission" date="2023-01" db="EMBL/GenBank/DDBJ databases">
        <title>Complete genome sequence of Marinomonas pontica strain 200518_36.</title>
        <authorList>
            <person name="Ueki S."/>
            <person name="Gajardo G."/>
            <person name="Maruyama F."/>
        </authorList>
    </citation>
    <scope>NUCLEOTIDE SEQUENCE [LARGE SCALE GENOMIC DNA]</scope>
    <source>
        <strain evidence="1 2">200518_36</strain>
    </source>
</reference>
<keyword evidence="2" id="KW-1185">Reference proteome</keyword>
<evidence type="ECO:0000313" key="1">
    <source>
        <dbReference type="EMBL" id="BDX02083.1"/>
    </source>
</evidence>
<dbReference type="Proteomes" id="UP001307608">
    <property type="component" value="Chromosome"/>
</dbReference>
<sequence length="63" mass="7457">MLPNKERINPHLKQKRKDLFKNEDLGAFLDDVGDLRLDFTGVFLAIARKYKELTERNQRPKTN</sequence>
<evidence type="ECO:0000313" key="2">
    <source>
        <dbReference type="Proteomes" id="UP001307608"/>
    </source>
</evidence>
<dbReference type="EMBL" id="AP027271">
    <property type="protein sequence ID" value="BDX02083.1"/>
    <property type="molecule type" value="Genomic_DNA"/>
</dbReference>
<gene>
    <name evidence="1" type="ORF">MACH16_08310</name>
</gene>